<keyword evidence="2" id="KW-0229">DNA integration</keyword>
<evidence type="ECO:0000256" key="2">
    <source>
        <dbReference type="ARBA" id="ARBA00022908"/>
    </source>
</evidence>
<dbReference type="PANTHER" id="PTHR30349:SF64">
    <property type="entry name" value="PROPHAGE INTEGRASE INTD-RELATED"/>
    <property type="match status" value="1"/>
</dbReference>
<accession>K9PAH9</accession>
<dbReference type="PROSITE" id="PS51898">
    <property type="entry name" value="TYR_RECOMBINASE"/>
    <property type="match status" value="1"/>
</dbReference>
<dbReference type="InterPro" id="IPR010998">
    <property type="entry name" value="Integrase_recombinase_N"/>
</dbReference>
<evidence type="ECO:0000256" key="5">
    <source>
        <dbReference type="PROSITE-ProRule" id="PRU01248"/>
    </source>
</evidence>
<dbReference type="InterPro" id="IPR002104">
    <property type="entry name" value="Integrase_catalytic"/>
</dbReference>
<dbReference type="Gene3D" id="1.10.150.130">
    <property type="match status" value="1"/>
</dbReference>
<dbReference type="Pfam" id="PF13495">
    <property type="entry name" value="Phage_int_SAM_4"/>
    <property type="match status" value="1"/>
</dbReference>
<feature type="domain" description="Core-binding (CB)" evidence="7">
    <location>
        <begin position="7"/>
        <end position="87"/>
    </location>
</feature>
<evidence type="ECO:0000259" key="7">
    <source>
        <dbReference type="PROSITE" id="PS51900"/>
    </source>
</evidence>
<evidence type="ECO:0000259" key="6">
    <source>
        <dbReference type="PROSITE" id="PS51898"/>
    </source>
</evidence>
<dbReference type="OrthoDB" id="9784359at2"/>
<evidence type="ECO:0000256" key="1">
    <source>
        <dbReference type="ARBA" id="ARBA00008857"/>
    </source>
</evidence>
<dbReference type="PROSITE" id="PS51900">
    <property type="entry name" value="CB"/>
    <property type="match status" value="1"/>
</dbReference>
<name>K9PAH9_CYAGP</name>
<dbReference type="InterPro" id="IPR050090">
    <property type="entry name" value="Tyrosine_recombinase_XerCD"/>
</dbReference>
<dbReference type="InterPro" id="IPR011010">
    <property type="entry name" value="DNA_brk_join_enz"/>
</dbReference>
<gene>
    <name evidence="8" type="ordered locus">Cyagr_3053</name>
</gene>
<dbReference type="GO" id="GO:0003677">
    <property type="term" value="F:DNA binding"/>
    <property type="evidence" value="ECO:0007669"/>
    <property type="project" value="UniProtKB-UniRule"/>
</dbReference>
<dbReference type="Gene3D" id="1.10.443.10">
    <property type="entry name" value="Intergrase catalytic core"/>
    <property type="match status" value="1"/>
</dbReference>
<evidence type="ECO:0000313" key="8">
    <source>
        <dbReference type="EMBL" id="AFY30135.1"/>
    </source>
</evidence>
<dbReference type="eggNOG" id="COG4974">
    <property type="taxonomic scope" value="Bacteria"/>
</dbReference>
<evidence type="ECO:0000256" key="3">
    <source>
        <dbReference type="ARBA" id="ARBA00023125"/>
    </source>
</evidence>
<dbReference type="Proteomes" id="UP000010388">
    <property type="component" value="Chromosome"/>
</dbReference>
<evidence type="ECO:0000256" key="4">
    <source>
        <dbReference type="ARBA" id="ARBA00023172"/>
    </source>
</evidence>
<keyword evidence="4" id="KW-0233">DNA recombination</keyword>
<dbReference type="InterPro" id="IPR013762">
    <property type="entry name" value="Integrase-like_cat_sf"/>
</dbReference>
<dbReference type="GO" id="GO:0015074">
    <property type="term" value="P:DNA integration"/>
    <property type="evidence" value="ECO:0007669"/>
    <property type="project" value="UniProtKB-KW"/>
</dbReference>
<protein>
    <submittedName>
        <fullName evidence="8">Site-specific recombinase XerD</fullName>
    </submittedName>
</protein>
<comment type="similarity">
    <text evidence="1">Belongs to the 'phage' integrase family.</text>
</comment>
<dbReference type="AlphaFoldDB" id="K9PAH9"/>
<dbReference type="KEGG" id="cgc:Cyagr_3053"/>
<sequence>MNTAEQERFDRLFDANLQAMQLHGLRDKTIDSYSRTLRRVAGHFGRCPDDLSPDELKSYFAALLEQYSWSTIKVDLCSLQFFHRYVLDREMEWIKIIRPPRVRTLPDIPTREEVHALINTVRKLRYRIFLLAVYSLGLRISEGLGLEVADIDGSQRRVHLRDAKGGKDRYVPIPDLTLQSLRRFWTTHRHPRLLFPSPAGSQFIVRMASAPMDASGVQAALKAARKECGIEKRLTVHSLRHAYATHLLEQGMDLRLIQSLLGHSNSNTTARYAHITHVVRDHTSDRIETLLSGFQLRWRKADASPLPSGGALSG</sequence>
<dbReference type="STRING" id="292564.Cyagr_3053"/>
<feature type="domain" description="Tyr recombinase" evidence="6">
    <location>
        <begin position="104"/>
        <end position="288"/>
    </location>
</feature>
<dbReference type="HOGENOM" id="CLU_027562_9_5_3"/>
<reference evidence="9" key="1">
    <citation type="journal article" date="2013" name="Proc. Natl. Acad. Sci. U.S.A.">
        <title>Improving the coverage of the cyanobacterial phylum using diversity-driven genome sequencing.</title>
        <authorList>
            <person name="Shih P.M."/>
            <person name="Wu D."/>
            <person name="Latifi A."/>
            <person name="Axen S.D."/>
            <person name="Fewer D.P."/>
            <person name="Talla E."/>
            <person name="Calteau A."/>
            <person name="Cai F."/>
            <person name="Tandeau de Marsac N."/>
            <person name="Rippka R."/>
            <person name="Herdman M."/>
            <person name="Sivonen K."/>
            <person name="Coursin T."/>
            <person name="Laurent T."/>
            <person name="Goodwin L."/>
            <person name="Nolan M."/>
            <person name="Davenport K.W."/>
            <person name="Han C.S."/>
            <person name="Rubin E.M."/>
            <person name="Eisen J.A."/>
            <person name="Woyke T."/>
            <person name="Gugger M."/>
            <person name="Kerfeld C.A."/>
        </authorList>
    </citation>
    <scope>NUCLEOTIDE SEQUENCE [LARGE SCALE GENOMIC DNA]</scope>
    <source>
        <strain evidence="9">ATCC 27147 / PCC 6307</strain>
    </source>
</reference>
<dbReference type="PANTHER" id="PTHR30349">
    <property type="entry name" value="PHAGE INTEGRASE-RELATED"/>
    <property type="match status" value="1"/>
</dbReference>
<dbReference type="EMBL" id="CP003495">
    <property type="protein sequence ID" value="AFY30135.1"/>
    <property type="molecule type" value="Genomic_DNA"/>
</dbReference>
<keyword evidence="3 5" id="KW-0238">DNA-binding</keyword>
<dbReference type="SUPFAM" id="SSF56349">
    <property type="entry name" value="DNA breaking-rejoining enzymes"/>
    <property type="match status" value="1"/>
</dbReference>
<evidence type="ECO:0000313" key="9">
    <source>
        <dbReference type="Proteomes" id="UP000010388"/>
    </source>
</evidence>
<organism evidence="8 9">
    <name type="scientific">Cyanobium gracile (strain ATCC 27147 / PCC 6307)</name>
    <dbReference type="NCBI Taxonomy" id="292564"/>
    <lineage>
        <taxon>Bacteria</taxon>
        <taxon>Bacillati</taxon>
        <taxon>Cyanobacteriota</taxon>
        <taxon>Cyanophyceae</taxon>
        <taxon>Synechococcales</taxon>
        <taxon>Prochlorococcaceae</taxon>
        <taxon>Cyanobium</taxon>
    </lineage>
</organism>
<dbReference type="GO" id="GO:0006310">
    <property type="term" value="P:DNA recombination"/>
    <property type="evidence" value="ECO:0007669"/>
    <property type="project" value="UniProtKB-KW"/>
</dbReference>
<proteinExistence type="inferred from homology"/>
<dbReference type="Pfam" id="PF00589">
    <property type="entry name" value="Phage_integrase"/>
    <property type="match status" value="1"/>
</dbReference>
<dbReference type="InterPro" id="IPR004107">
    <property type="entry name" value="Integrase_SAM-like_N"/>
</dbReference>
<dbReference type="InterPro" id="IPR044068">
    <property type="entry name" value="CB"/>
</dbReference>